<reference evidence="3" key="1">
    <citation type="submission" date="2017-03" db="EMBL/GenBank/DDBJ databases">
        <title>Phytopthora megakarya and P. palmivora, two closely related causual agents of cacao black pod achieved similar genome size and gene model numbers by different mechanisms.</title>
        <authorList>
            <person name="Ali S."/>
            <person name="Shao J."/>
            <person name="Larry D.J."/>
            <person name="Kronmiller B."/>
            <person name="Shen D."/>
            <person name="Strem M.D."/>
            <person name="Melnick R.L."/>
            <person name="Guiltinan M.J."/>
            <person name="Tyler B.M."/>
            <person name="Meinhardt L.W."/>
            <person name="Bailey B.A."/>
        </authorList>
    </citation>
    <scope>NUCLEOTIDE SEQUENCE [LARGE SCALE GENOMIC DNA]</scope>
    <source>
        <strain evidence="3">zdho120</strain>
    </source>
</reference>
<sequence length="223" mass="25398">MRQIRYRKKKNELAIKLQKDTAQLRNEVEELEQRRRTIITAAPTSKGVWEVAFQYFQVFRYGVPESLLRTPTDASSAQLNFLLSTMTDDVVFNLYNGVEAIIQIYKKQTYWLKNFQLELEGLVKSPSTALVASTATTFIITERTLHKAFPGVLKTNVANKLLGQRIICRGRTCFEWDTAVGRVSRVTTQSDLLTPMLRLLGNLEDTSLVFSEGLISPDFQLDA</sequence>
<evidence type="ECO:0000256" key="1">
    <source>
        <dbReference type="SAM" id="Coils"/>
    </source>
</evidence>
<comment type="caution">
    <text evidence="2">The sequence shown here is derived from an EMBL/GenBank/DDBJ whole genome shotgun (WGS) entry which is preliminary data.</text>
</comment>
<accession>A0A225UXE0</accession>
<proteinExistence type="predicted"/>
<evidence type="ECO:0008006" key="4">
    <source>
        <dbReference type="Google" id="ProtNLM"/>
    </source>
</evidence>
<organism evidence="2 3">
    <name type="scientific">Phytophthora megakarya</name>
    <dbReference type="NCBI Taxonomy" id="4795"/>
    <lineage>
        <taxon>Eukaryota</taxon>
        <taxon>Sar</taxon>
        <taxon>Stramenopiles</taxon>
        <taxon>Oomycota</taxon>
        <taxon>Peronosporomycetes</taxon>
        <taxon>Peronosporales</taxon>
        <taxon>Peronosporaceae</taxon>
        <taxon>Phytophthora</taxon>
    </lineage>
</organism>
<evidence type="ECO:0000313" key="3">
    <source>
        <dbReference type="Proteomes" id="UP000198211"/>
    </source>
</evidence>
<dbReference type="AlphaFoldDB" id="A0A225UXE0"/>
<dbReference type="EMBL" id="NBNE01010406">
    <property type="protein sequence ID" value="OWY97488.1"/>
    <property type="molecule type" value="Genomic_DNA"/>
</dbReference>
<gene>
    <name evidence="2" type="ORF">PHMEG_00031967</name>
</gene>
<keyword evidence="1" id="KW-0175">Coiled coil</keyword>
<feature type="coiled-coil region" evidence="1">
    <location>
        <begin position="7"/>
        <end position="41"/>
    </location>
</feature>
<evidence type="ECO:0000313" key="2">
    <source>
        <dbReference type="EMBL" id="OWY97488.1"/>
    </source>
</evidence>
<name>A0A225UXE0_9STRA</name>
<keyword evidence="3" id="KW-1185">Reference proteome</keyword>
<dbReference type="Proteomes" id="UP000198211">
    <property type="component" value="Unassembled WGS sequence"/>
</dbReference>
<protein>
    <recommendedName>
        <fullName evidence="4">Bzip transcription factor</fullName>
    </recommendedName>
</protein>
<dbReference type="OrthoDB" id="128627at2759"/>